<dbReference type="InterPro" id="IPR052018">
    <property type="entry name" value="PHP_domain"/>
</dbReference>
<dbReference type="Gene3D" id="3.20.20.140">
    <property type="entry name" value="Metal-dependent hydrolases"/>
    <property type="match status" value="1"/>
</dbReference>
<accession>A0A1H9XGQ3</accession>
<dbReference type="InterPro" id="IPR016195">
    <property type="entry name" value="Pol/histidinol_Pase-like"/>
</dbReference>
<dbReference type="InterPro" id="IPR003141">
    <property type="entry name" value="Pol/His_phosphatase_N"/>
</dbReference>
<sequence>MTRFTGRWTPDHRAESVWQYLSFDVPEGCPGLRVTLDHDRSHGSAGVLDLGLVDPVGWRGWSGGARDRVELGRDWSTPGYLERGLPAGEWQVVLGLHRLPASGLAWVVTVEETAVTRPDADAAEGPGPVALSERAPRRRLPAVDGFEWLAGDCHAHTHHSDGILSVDALAALAAGAGLDFLWVTDHNTTSHHSFLGDAGRRHGISLLPGQEVTTADGHANAFGDIGWVDFRRPAREWASEVERRGGLLSVNHPVAGDCAWRHVLPEPAQLAEVWHWPWTDLADGGPLAWWAAAGHPVPVGGSDWHRPAHGAAPGSPTTWVACADGDVLGGMAAGRTAISAGRDAPVLLHVGDEWVAVDADGAMLVCTDGRRTPVRGDLQRFTGHDGPHLLERSDRTVVSVAA</sequence>
<organism evidence="2 3">
    <name type="scientific">Pedococcus cremeus</name>
    <dbReference type="NCBI Taxonomy" id="587636"/>
    <lineage>
        <taxon>Bacteria</taxon>
        <taxon>Bacillati</taxon>
        <taxon>Actinomycetota</taxon>
        <taxon>Actinomycetes</taxon>
        <taxon>Micrococcales</taxon>
        <taxon>Intrasporangiaceae</taxon>
        <taxon>Pedococcus</taxon>
    </lineage>
</organism>
<keyword evidence="3" id="KW-1185">Reference proteome</keyword>
<evidence type="ECO:0000313" key="3">
    <source>
        <dbReference type="Proteomes" id="UP000199019"/>
    </source>
</evidence>
<evidence type="ECO:0000259" key="1">
    <source>
        <dbReference type="SMART" id="SM00481"/>
    </source>
</evidence>
<dbReference type="PANTHER" id="PTHR42924">
    <property type="entry name" value="EXONUCLEASE"/>
    <property type="match status" value="1"/>
</dbReference>
<dbReference type="SUPFAM" id="SSF89550">
    <property type="entry name" value="PHP domain-like"/>
    <property type="match status" value="1"/>
</dbReference>
<dbReference type="Proteomes" id="UP000199019">
    <property type="component" value="Unassembled WGS sequence"/>
</dbReference>
<dbReference type="NCBIfam" id="NF038032">
    <property type="entry name" value="CehA_McbA_metalo"/>
    <property type="match status" value="1"/>
</dbReference>
<dbReference type="EMBL" id="FOHB01000008">
    <property type="protein sequence ID" value="SES45007.1"/>
    <property type="molecule type" value="Genomic_DNA"/>
</dbReference>
<dbReference type="STRING" id="587636.SAMN05216199_3731"/>
<reference evidence="3" key="1">
    <citation type="submission" date="2016-10" db="EMBL/GenBank/DDBJ databases">
        <authorList>
            <person name="Varghese N."/>
            <person name="Submissions S."/>
        </authorList>
    </citation>
    <scope>NUCLEOTIDE SEQUENCE [LARGE SCALE GENOMIC DNA]</scope>
    <source>
        <strain evidence="3">CGMCC 1.6963</strain>
    </source>
</reference>
<name>A0A1H9XGQ3_9MICO</name>
<dbReference type="AlphaFoldDB" id="A0A1H9XGQ3"/>
<protein>
    <recommendedName>
        <fullName evidence="1">Polymerase/histidinol phosphatase N-terminal domain-containing protein</fullName>
    </recommendedName>
</protein>
<proteinExistence type="predicted"/>
<dbReference type="GO" id="GO:0004534">
    <property type="term" value="F:5'-3' RNA exonuclease activity"/>
    <property type="evidence" value="ECO:0007669"/>
    <property type="project" value="TreeGrafter"/>
</dbReference>
<dbReference type="GO" id="GO:0035312">
    <property type="term" value="F:5'-3' DNA exonuclease activity"/>
    <property type="evidence" value="ECO:0007669"/>
    <property type="project" value="TreeGrafter"/>
</dbReference>
<evidence type="ECO:0000313" key="2">
    <source>
        <dbReference type="EMBL" id="SES45007.1"/>
    </source>
</evidence>
<dbReference type="PANTHER" id="PTHR42924:SF3">
    <property type="entry name" value="POLYMERASE_HISTIDINOL PHOSPHATASE N-TERMINAL DOMAIN-CONTAINING PROTEIN"/>
    <property type="match status" value="1"/>
</dbReference>
<dbReference type="SMART" id="SM00481">
    <property type="entry name" value="POLIIIAc"/>
    <property type="match status" value="1"/>
</dbReference>
<gene>
    <name evidence="2" type="ORF">SAMN05216199_3731</name>
</gene>
<dbReference type="OrthoDB" id="9804333at2"/>
<feature type="domain" description="Polymerase/histidinol phosphatase N-terminal" evidence="1">
    <location>
        <begin position="151"/>
        <end position="216"/>
    </location>
</feature>
<dbReference type="RefSeq" id="WP_091761553.1">
    <property type="nucleotide sequence ID" value="NZ_FOHB01000008.1"/>
</dbReference>